<organism evidence="3 4">
    <name type="scientific">Haloarcula nitratireducens</name>
    <dbReference type="NCBI Taxonomy" id="2487749"/>
    <lineage>
        <taxon>Archaea</taxon>
        <taxon>Methanobacteriati</taxon>
        <taxon>Methanobacteriota</taxon>
        <taxon>Stenosarchaea group</taxon>
        <taxon>Halobacteria</taxon>
        <taxon>Halobacteriales</taxon>
        <taxon>Haloarculaceae</taxon>
        <taxon>Haloarcula</taxon>
    </lineage>
</organism>
<evidence type="ECO:0000256" key="2">
    <source>
        <dbReference type="SAM" id="MobiDB-lite"/>
    </source>
</evidence>
<evidence type="ECO:0000256" key="1">
    <source>
        <dbReference type="SAM" id="Coils"/>
    </source>
</evidence>
<feature type="compositionally biased region" description="Acidic residues" evidence="2">
    <location>
        <begin position="256"/>
        <end position="267"/>
    </location>
</feature>
<keyword evidence="1" id="KW-0175">Coiled coil</keyword>
<gene>
    <name evidence="3" type="ORF">EGH23_19185</name>
</gene>
<name>A0AAW4PGY8_9EURY</name>
<feature type="coiled-coil region" evidence="1">
    <location>
        <begin position="344"/>
        <end position="514"/>
    </location>
</feature>
<dbReference type="InterPro" id="IPR027417">
    <property type="entry name" value="P-loop_NTPase"/>
</dbReference>
<dbReference type="EMBL" id="RKLT01000013">
    <property type="protein sequence ID" value="MBX0297007.1"/>
    <property type="molecule type" value="Genomic_DNA"/>
</dbReference>
<dbReference type="PANTHER" id="PTHR45615">
    <property type="entry name" value="MYOSIN HEAVY CHAIN, NON-MUSCLE"/>
    <property type="match status" value="1"/>
</dbReference>
<feature type="compositionally biased region" description="Basic and acidic residues" evidence="2">
    <location>
        <begin position="243"/>
        <end position="255"/>
    </location>
</feature>
<reference evidence="3 4" key="1">
    <citation type="submission" date="2021-06" db="EMBL/GenBank/DDBJ databases">
        <title>Halomicroarcula sp. a new haloarchaeum isolated from saline soil.</title>
        <authorList>
            <person name="Duran-Viseras A."/>
            <person name="Sanchez-Porro C."/>
            <person name="Ventosa A."/>
        </authorList>
    </citation>
    <scope>NUCLEOTIDE SEQUENCE [LARGE SCALE GENOMIC DNA]</scope>
    <source>
        <strain evidence="3 4">F27</strain>
    </source>
</reference>
<keyword evidence="4" id="KW-1185">Reference proteome</keyword>
<protein>
    <submittedName>
        <fullName evidence="3">Chromosome segregation protein SMC</fullName>
    </submittedName>
</protein>
<proteinExistence type="predicted"/>
<dbReference type="AlphaFoldDB" id="A0AAW4PGY8"/>
<accession>A0AAW4PGY8</accession>
<dbReference type="RefSeq" id="WP_220581600.1">
    <property type="nucleotide sequence ID" value="NZ_RKLT01000013.1"/>
</dbReference>
<dbReference type="Gene3D" id="3.40.50.300">
    <property type="entry name" value="P-loop containing nucleotide triphosphate hydrolases"/>
    <property type="match status" value="2"/>
</dbReference>
<evidence type="ECO:0000313" key="3">
    <source>
        <dbReference type="EMBL" id="MBX0297007.1"/>
    </source>
</evidence>
<dbReference type="SUPFAM" id="SSF52540">
    <property type="entry name" value="P-loop containing nucleoside triphosphate hydrolases"/>
    <property type="match status" value="1"/>
</dbReference>
<comment type="caution">
    <text evidence="3">The sequence shown here is derived from an EMBL/GenBank/DDBJ whole genome shotgun (WGS) entry which is preliminary data.</text>
</comment>
<dbReference type="Proteomes" id="UP001430455">
    <property type="component" value="Unassembled WGS sequence"/>
</dbReference>
<dbReference type="PANTHER" id="PTHR45615:SF80">
    <property type="entry name" value="GRIP DOMAIN-CONTAINING PROTEIN"/>
    <property type="match status" value="1"/>
</dbReference>
<feature type="region of interest" description="Disordered" evidence="2">
    <location>
        <begin position="243"/>
        <end position="268"/>
    </location>
</feature>
<evidence type="ECO:0000313" key="4">
    <source>
        <dbReference type="Proteomes" id="UP001430455"/>
    </source>
</evidence>
<dbReference type="NCBIfam" id="NF045487">
    <property type="entry name" value="ASRP"/>
    <property type="match status" value="1"/>
</dbReference>
<sequence length="652" mass="74951">MTKSSELGQRSRFEVENIGGIDDTAVEIPPGVTVLTGKNATNRTSFLQAIIAGMGSDRATVKGDADEAQVILIHDGETYDRTLSRDEEGNVISTGEGLLSDPAVAELFAFLLETNEARRAVALDEDLRRLIMRPVDIDELRTEIRQTNEEKQAINDELATIESVKRELPELEQQRTELRERIETKRAELTDLETEIDRSSGEIEETRKEQERLEDKLEALRDRRSELATVRDEIDKQEESLAALKQDRTELQRDQDELDESSDDTERDIDARLSQLREEKRARNAEINDLQSVITFNEEMLEDADSAVLNAVEKQPETMGDITNQLLERQQDVTCWTCGSSVEKEDIERTLDQLQTYRQEQLDEIRSIESELEQLKEQQREQEQMRKRRADIERQLAEIDDEVAERTDRLEQLRTRRSELTTEIETLESEVESLRVEDFDEVLELHKEANQLEFDIEQLESELESVAEEIAEKEATIAEADDLRERREELMDELEDLRTRIDQLERAAVEQFNTHMEQVLDILGYDNLDRIWIERRTQADSGGLPTAEESTTFELHVVRTTETGAAYEDTIAHLSESEREVTGLIFALAGYLVHDLHETVPFMLMDSLEAIDSARIADLVDYFAEFAEYLIVALLPEDAQALPESYNRVTDI</sequence>